<sequence>MRITPSAALLFAASLATACGGPLEEEPQTAAVVDESLASQEQGVDESCVGSSVVLAQPDGTSVGVVFPRCSYADFSGTSNDGTYDQTSCPRRFVTELTSLNGKYAQPFVEAIPATANVTESGCKATLIAGAAFGYLNGYWYSLGNVSTAGIWHPATPGPISFPAHCQLRFGIGNGASGYTKMRVTGIGAALGVFPVRVRTGVSMGNGPC</sequence>
<organism evidence="2 3">
    <name type="scientific">Corallococcus sicarius</name>
    <dbReference type="NCBI Taxonomy" id="2316726"/>
    <lineage>
        <taxon>Bacteria</taxon>
        <taxon>Pseudomonadati</taxon>
        <taxon>Myxococcota</taxon>
        <taxon>Myxococcia</taxon>
        <taxon>Myxococcales</taxon>
        <taxon>Cystobacterineae</taxon>
        <taxon>Myxococcaceae</taxon>
        <taxon>Corallococcus</taxon>
    </lineage>
</organism>
<evidence type="ECO:0000313" key="3">
    <source>
        <dbReference type="Proteomes" id="UP000273405"/>
    </source>
</evidence>
<dbReference type="AlphaFoldDB" id="A0A3A8MGH4"/>
<dbReference type="PROSITE" id="PS51257">
    <property type="entry name" value="PROKAR_LIPOPROTEIN"/>
    <property type="match status" value="1"/>
</dbReference>
<keyword evidence="1" id="KW-0732">Signal</keyword>
<proteinExistence type="predicted"/>
<evidence type="ECO:0000256" key="1">
    <source>
        <dbReference type="SAM" id="SignalP"/>
    </source>
</evidence>
<feature type="signal peptide" evidence="1">
    <location>
        <begin position="1"/>
        <end position="18"/>
    </location>
</feature>
<feature type="chain" id="PRO_5017212846" description="Lipoprotein" evidence="1">
    <location>
        <begin position="19"/>
        <end position="209"/>
    </location>
</feature>
<dbReference type="RefSeq" id="WP_120630130.1">
    <property type="nucleotide sequence ID" value="NZ_RAWG01000451.1"/>
</dbReference>
<evidence type="ECO:0008006" key="4">
    <source>
        <dbReference type="Google" id="ProtNLM"/>
    </source>
</evidence>
<gene>
    <name evidence="2" type="ORF">D7X12_38410</name>
</gene>
<dbReference type="Proteomes" id="UP000273405">
    <property type="component" value="Unassembled WGS sequence"/>
</dbReference>
<keyword evidence="3" id="KW-1185">Reference proteome</keyword>
<comment type="caution">
    <text evidence="2">The sequence shown here is derived from an EMBL/GenBank/DDBJ whole genome shotgun (WGS) entry which is preliminary data.</text>
</comment>
<dbReference type="EMBL" id="RAWG01000451">
    <property type="protein sequence ID" value="RKH31518.1"/>
    <property type="molecule type" value="Genomic_DNA"/>
</dbReference>
<reference evidence="3" key="1">
    <citation type="submission" date="2018-09" db="EMBL/GenBank/DDBJ databases">
        <authorList>
            <person name="Livingstone P.G."/>
            <person name="Whitworth D.E."/>
        </authorList>
    </citation>
    <scope>NUCLEOTIDE SEQUENCE [LARGE SCALE GENOMIC DNA]</scope>
    <source>
        <strain evidence="3">CA040B</strain>
    </source>
</reference>
<protein>
    <recommendedName>
        <fullName evidence="4">Lipoprotein</fullName>
    </recommendedName>
</protein>
<accession>A0A3A8MGH4</accession>
<dbReference type="OrthoDB" id="5504837at2"/>
<evidence type="ECO:0000313" key="2">
    <source>
        <dbReference type="EMBL" id="RKH31518.1"/>
    </source>
</evidence>
<name>A0A3A8MGH4_9BACT</name>